<dbReference type="AlphaFoldDB" id="G0NXM3"/>
<evidence type="ECO:0000259" key="1">
    <source>
        <dbReference type="PROSITE" id="PS50181"/>
    </source>
</evidence>
<reference evidence="3" key="1">
    <citation type="submission" date="2011-07" db="EMBL/GenBank/DDBJ databases">
        <authorList>
            <consortium name="Caenorhabditis brenneri Sequencing and Analysis Consortium"/>
            <person name="Wilson R.K."/>
        </authorList>
    </citation>
    <scope>NUCLEOTIDE SEQUENCE [LARGE SCALE GENOMIC DNA]</scope>
    <source>
        <strain evidence="3">PB2801</strain>
    </source>
</reference>
<gene>
    <name evidence="2" type="ORF">CAEBREN_19741</name>
</gene>
<protein>
    <recommendedName>
        <fullName evidence="1">F-box domain-containing protein</fullName>
    </recommendedName>
</protein>
<name>G0NXM3_CAEBE</name>
<dbReference type="PANTHER" id="PTHR21503">
    <property type="entry name" value="F-BOX-CONTAINING HYPOTHETICAL PROTEIN C.ELEGANS"/>
    <property type="match status" value="1"/>
</dbReference>
<dbReference type="Proteomes" id="UP000008068">
    <property type="component" value="Unassembled WGS sequence"/>
</dbReference>
<feature type="domain" description="F-box" evidence="1">
    <location>
        <begin position="5"/>
        <end position="49"/>
    </location>
</feature>
<dbReference type="EMBL" id="GL379973">
    <property type="protein sequence ID" value="EGT39585.1"/>
    <property type="molecule type" value="Genomic_DNA"/>
</dbReference>
<keyword evidence="3" id="KW-1185">Reference proteome</keyword>
<dbReference type="HOGENOM" id="CLU_855860_0_0_1"/>
<accession>G0NXM3</accession>
<dbReference type="OrthoDB" id="5777565at2759"/>
<dbReference type="PROSITE" id="PS50181">
    <property type="entry name" value="FBOX"/>
    <property type="match status" value="1"/>
</dbReference>
<evidence type="ECO:0000313" key="2">
    <source>
        <dbReference type="EMBL" id="EGT39585.1"/>
    </source>
</evidence>
<evidence type="ECO:0000313" key="3">
    <source>
        <dbReference type="Proteomes" id="UP000008068"/>
    </source>
</evidence>
<dbReference type="PANTHER" id="PTHR21503:SF8">
    <property type="entry name" value="F-BOX ASSOCIATED DOMAIN-CONTAINING PROTEIN-RELATED"/>
    <property type="match status" value="1"/>
</dbReference>
<dbReference type="InterPro" id="IPR001810">
    <property type="entry name" value="F-box_dom"/>
</dbReference>
<dbReference type="eggNOG" id="ENOG502TK8N">
    <property type="taxonomic scope" value="Eukaryota"/>
</dbReference>
<dbReference type="InParanoid" id="G0NXM3"/>
<sequence>MAEETFPILSLPSIARENFLKSLDPVRVLFLSQLSRRMKRAIKLEYRKTGQALSVTVNPSTSTSQFLVHDAKRSILQKVRLEDRLADPEGGRFSPRIPTFRFYKCDILGHTKQFLAELMDVFSFPIAKFSVDISNYENYQSIIEWLNSYSRITQLIKIYGIEIAFEDYCWILENLESPNNVEFNVPILNHHRKYAVPTFKADKIKIVHGEFVRLCHLQSLNGMEYTIGNATINDKELNTLLRGLVAGANPNLRQLKLEKYGRAVVDDVLKDLNATSIGDNQWGFDLENGNKVNFSYSVQDPESKSSISIIVNRG</sequence>
<organism evidence="3">
    <name type="scientific">Caenorhabditis brenneri</name>
    <name type="common">Nematode worm</name>
    <dbReference type="NCBI Taxonomy" id="135651"/>
    <lineage>
        <taxon>Eukaryota</taxon>
        <taxon>Metazoa</taxon>
        <taxon>Ecdysozoa</taxon>
        <taxon>Nematoda</taxon>
        <taxon>Chromadorea</taxon>
        <taxon>Rhabditida</taxon>
        <taxon>Rhabditina</taxon>
        <taxon>Rhabditomorpha</taxon>
        <taxon>Rhabditoidea</taxon>
        <taxon>Rhabditidae</taxon>
        <taxon>Peloderinae</taxon>
        <taxon>Caenorhabditis</taxon>
    </lineage>
</organism>
<proteinExistence type="predicted"/>